<feature type="compositionally biased region" description="Polar residues" evidence="1">
    <location>
        <begin position="196"/>
        <end position="225"/>
    </location>
</feature>
<protein>
    <submittedName>
        <fullName evidence="2">Uncharacterized protein</fullName>
    </submittedName>
</protein>
<feature type="compositionally biased region" description="Polar residues" evidence="1">
    <location>
        <begin position="58"/>
        <end position="69"/>
    </location>
</feature>
<dbReference type="PRINTS" id="PR01217">
    <property type="entry name" value="PRICHEXTENSN"/>
</dbReference>
<comment type="caution">
    <text evidence="2">The sequence shown here is derived from an EMBL/GenBank/DDBJ whole genome shotgun (WGS) entry which is preliminary data.</text>
</comment>
<feature type="compositionally biased region" description="Pro residues" evidence="1">
    <location>
        <begin position="1"/>
        <end position="11"/>
    </location>
</feature>
<sequence>MMASPHHPPPLVASGSTYSPLTSPYSTFSSPRFEHPSSTAGSSSWGSANLARHDRPCFQSNGSVYSDISSNEDFDFSDPAPLSSVPSPALAPSSSAPKPKSKPKAQPPNTSRPILPTGDSVLSDLSPTEDLDFSDPIADAAAASRAQAQPSPAPPAAPPTRRPIQRFSPDGYPFPWVLSRPATPPTLPSLEPPSAFSTPSTSGQNTPSHSPFINDVEAQTTTITSREIDTHGSRPLPDTPAAEIPTTPVEHVQSRGLHAGSTPGCAGPLPLVSGEEEQEDEEEQVDATPKQRLRKRKSANALLAARMMGGLSSSSAMAAANQPAVASPLREVVE</sequence>
<feature type="compositionally biased region" description="Low complexity" evidence="1">
    <location>
        <begin position="134"/>
        <end position="150"/>
    </location>
</feature>
<keyword evidence="3" id="KW-1185">Reference proteome</keyword>
<gene>
    <name evidence="2" type="ORF">BCR35DRAFT_353898</name>
</gene>
<evidence type="ECO:0000313" key="3">
    <source>
        <dbReference type="Proteomes" id="UP000193467"/>
    </source>
</evidence>
<feature type="compositionally biased region" description="Low complexity" evidence="1">
    <location>
        <begin position="14"/>
        <end position="48"/>
    </location>
</feature>
<proteinExistence type="predicted"/>
<accession>A0A1Y2ERY1</accession>
<feature type="region of interest" description="Disordered" evidence="1">
    <location>
        <begin position="312"/>
        <end position="334"/>
    </location>
</feature>
<organism evidence="2 3">
    <name type="scientific">Leucosporidium creatinivorum</name>
    <dbReference type="NCBI Taxonomy" id="106004"/>
    <lineage>
        <taxon>Eukaryota</taxon>
        <taxon>Fungi</taxon>
        <taxon>Dikarya</taxon>
        <taxon>Basidiomycota</taxon>
        <taxon>Pucciniomycotina</taxon>
        <taxon>Microbotryomycetes</taxon>
        <taxon>Leucosporidiales</taxon>
        <taxon>Leucosporidium</taxon>
    </lineage>
</organism>
<dbReference type="EMBL" id="MCGR01000042">
    <property type="protein sequence ID" value="ORY74299.1"/>
    <property type="molecule type" value="Genomic_DNA"/>
</dbReference>
<feature type="region of interest" description="Disordered" evidence="1">
    <location>
        <begin position="1"/>
        <end position="298"/>
    </location>
</feature>
<evidence type="ECO:0000256" key="1">
    <source>
        <dbReference type="SAM" id="MobiDB-lite"/>
    </source>
</evidence>
<reference evidence="2 3" key="1">
    <citation type="submission" date="2016-07" db="EMBL/GenBank/DDBJ databases">
        <title>Pervasive Adenine N6-methylation of Active Genes in Fungi.</title>
        <authorList>
            <consortium name="DOE Joint Genome Institute"/>
            <person name="Mondo S.J."/>
            <person name="Dannebaum R.O."/>
            <person name="Kuo R.C."/>
            <person name="Labutti K."/>
            <person name="Haridas S."/>
            <person name="Kuo A."/>
            <person name="Salamov A."/>
            <person name="Ahrendt S.R."/>
            <person name="Lipzen A."/>
            <person name="Sullivan W."/>
            <person name="Andreopoulos W.B."/>
            <person name="Clum A."/>
            <person name="Lindquist E."/>
            <person name="Daum C."/>
            <person name="Ramamoorthy G.K."/>
            <person name="Gryganskyi A."/>
            <person name="Culley D."/>
            <person name="Magnuson J.K."/>
            <person name="James T.Y."/>
            <person name="O'Malley M.A."/>
            <person name="Stajich J.E."/>
            <person name="Spatafora J.W."/>
            <person name="Visel A."/>
            <person name="Grigoriev I.V."/>
        </authorList>
    </citation>
    <scope>NUCLEOTIDE SEQUENCE [LARGE SCALE GENOMIC DNA]</scope>
    <source>
        <strain evidence="2 3">62-1032</strain>
    </source>
</reference>
<name>A0A1Y2ERY1_9BASI</name>
<evidence type="ECO:0000313" key="2">
    <source>
        <dbReference type="EMBL" id="ORY74299.1"/>
    </source>
</evidence>
<feature type="compositionally biased region" description="Low complexity" evidence="1">
    <location>
        <begin position="79"/>
        <end position="98"/>
    </location>
</feature>
<dbReference type="AlphaFoldDB" id="A0A1Y2ERY1"/>
<feature type="compositionally biased region" description="Pro residues" evidence="1">
    <location>
        <begin position="151"/>
        <end position="161"/>
    </location>
</feature>
<dbReference type="Proteomes" id="UP000193467">
    <property type="component" value="Unassembled WGS sequence"/>
</dbReference>
<dbReference type="InParanoid" id="A0A1Y2ERY1"/>
<feature type="compositionally biased region" description="Acidic residues" evidence="1">
    <location>
        <begin position="274"/>
        <end position="285"/>
    </location>
</feature>
<feature type="compositionally biased region" description="Pro residues" evidence="1">
    <location>
        <begin position="182"/>
        <end position="191"/>
    </location>
</feature>
<feature type="compositionally biased region" description="Low complexity" evidence="1">
    <location>
        <begin position="312"/>
        <end position="327"/>
    </location>
</feature>